<dbReference type="InterPro" id="IPR029149">
    <property type="entry name" value="Creatin/AminoP/Spt16_N"/>
</dbReference>
<gene>
    <name evidence="6" type="ORF">JRV97_10765</name>
</gene>
<dbReference type="PANTHER" id="PTHR46112:SF3">
    <property type="entry name" value="AMINOPEPTIDASE YPDF"/>
    <property type="match status" value="1"/>
</dbReference>
<keyword evidence="2" id="KW-0378">Hydrolase</keyword>
<sequence>MFKNRINKLREKMESKNLNAYLIINIENSSKPSSYYLTGFTGSFSIICITQNDVKFMTDGRYIEQAQKQTGVKPIIFKNKLSEELKNLLNNLPEGSKIGFESNTVSSNIYLKVLKTFENYEFIPAEDLVIEMRRTKSEDEVKFIKEAAIIAEKALQETLDTFIVGMTEKEFAAKLEYNMKLFGADNYAFETIVASGFRGALPHGIASNKKIENGELVVIDFGAYANGYNSDITRTIAVGKISEKQKEIYNLVLKAQTAAIKSAKPGMRYSDLDKVARDIISENGYGEFFNHSLGHGVGLEVHESPRVSKASDIISKPGDIITIEPGIYLPGELGVRIEDDILITEDGCEVLTSFDKNLIIL</sequence>
<dbReference type="InterPro" id="IPR036005">
    <property type="entry name" value="Creatinase/aminopeptidase-like"/>
</dbReference>
<dbReference type="InterPro" id="IPR050659">
    <property type="entry name" value="Peptidase_M24B"/>
</dbReference>
<dbReference type="Pfam" id="PF00557">
    <property type="entry name" value="Peptidase_M24"/>
    <property type="match status" value="1"/>
</dbReference>
<evidence type="ECO:0000256" key="2">
    <source>
        <dbReference type="ARBA" id="ARBA00022801"/>
    </source>
</evidence>
<keyword evidence="7" id="KW-1185">Reference proteome</keyword>
<organism evidence="6 7">
    <name type="scientific">Marinitoga aeolica</name>
    <dbReference type="NCBI Taxonomy" id="2809031"/>
    <lineage>
        <taxon>Bacteria</taxon>
        <taxon>Thermotogati</taxon>
        <taxon>Thermotogota</taxon>
        <taxon>Thermotogae</taxon>
        <taxon>Petrotogales</taxon>
        <taxon>Petrotogaceae</taxon>
        <taxon>Marinitoga</taxon>
    </lineage>
</organism>
<evidence type="ECO:0000259" key="4">
    <source>
        <dbReference type="Pfam" id="PF00557"/>
    </source>
</evidence>
<dbReference type="CDD" id="cd01092">
    <property type="entry name" value="APP-like"/>
    <property type="match status" value="1"/>
</dbReference>
<dbReference type="SUPFAM" id="SSF55920">
    <property type="entry name" value="Creatinase/aminopeptidase"/>
    <property type="match status" value="1"/>
</dbReference>
<evidence type="ECO:0000313" key="7">
    <source>
        <dbReference type="Proteomes" id="UP001232493"/>
    </source>
</evidence>
<accession>A0ABY8PQ94</accession>
<dbReference type="Gene3D" id="3.90.230.10">
    <property type="entry name" value="Creatinase/methionine aminopeptidase superfamily"/>
    <property type="match status" value="1"/>
</dbReference>
<dbReference type="InterPro" id="IPR001131">
    <property type="entry name" value="Peptidase_M24B_aminopep-P_CS"/>
</dbReference>
<evidence type="ECO:0000256" key="3">
    <source>
        <dbReference type="RuleBase" id="RU000590"/>
    </source>
</evidence>
<comment type="similarity">
    <text evidence="3">Belongs to the peptidase M24B family.</text>
</comment>
<dbReference type="PROSITE" id="PS00491">
    <property type="entry name" value="PROLINE_PEPTIDASE"/>
    <property type="match status" value="1"/>
</dbReference>
<name>A0ABY8PQ94_9BACT</name>
<dbReference type="PANTHER" id="PTHR46112">
    <property type="entry name" value="AMINOPEPTIDASE"/>
    <property type="match status" value="1"/>
</dbReference>
<dbReference type="EMBL" id="CP069362">
    <property type="protein sequence ID" value="WGS64821.1"/>
    <property type="molecule type" value="Genomic_DNA"/>
</dbReference>
<keyword evidence="1 3" id="KW-0479">Metal-binding</keyword>
<dbReference type="SUPFAM" id="SSF53092">
    <property type="entry name" value="Creatinase/prolidase N-terminal domain"/>
    <property type="match status" value="1"/>
</dbReference>
<evidence type="ECO:0000259" key="5">
    <source>
        <dbReference type="Pfam" id="PF01321"/>
    </source>
</evidence>
<evidence type="ECO:0000313" key="6">
    <source>
        <dbReference type="EMBL" id="WGS64821.1"/>
    </source>
</evidence>
<protein>
    <submittedName>
        <fullName evidence="6">Aminopeptidase P family protein</fullName>
    </submittedName>
</protein>
<evidence type="ECO:0000256" key="1">
    <source>
        <dbReference type="ARBA" id="ARBA00022723"/>
    </source>
</evidence>
<dbReference type="GO" id="GO:0004177">
    <property type="term" value="F:aminopeptidase activity"/>
    <property type="evidence" value="ECO:0007669"/>
    <property type="project" value="UniProtKB-KW"/>
</dbReference>
<dbReference type="Gene3D" id="3.40.350.10">
    <property type="entry name" value="Creatinase/prolidase N-terminal domain"/>
    <property type="match status" value="1"/>
</dbReference>
<dbReference type="Proteomes" id="UP001232493">
    <property type="component" value="Chromosome"/>
</dbReference>
<proteinExistence type="inferred from homology"/>
<dbReference type="RefSeq" id="WP_280998768.1">
    <property type="nucleotide sequence ID" value="NZ_CP069362.1"/>
</dbReference>
<feature type="domain" description="Creatinase N-terminal" evidence="5">
    <location>
        <begin position="5"/>
        <end position="133"/>
    </location>
</feature>
<dbReference type="Pfam" id="PF01321">
    <property type="entry name" value="Creatinase_N"/>
    <property type="match status" value="1"/>
</dbReference>
<keyword evidence="6" id="KW-0645">Protease</keyword>
<dbReference type="InterPro" id="IPR000994">
    <property type="entry name" value="Pept_M24"/>
</dbReference>
<dbReference type="InterPro" id="IPR000587">
    <property type="entry name" value="Creatinase_N"/>
</dbReference>
<keyword evidence="6" id="KW-0031">Aminopeptidase</keyword>
<feature type="domain" description="Peptidase M24" evidence="4">
    <location>
        <begin position="144"/>
        <end position="345"/>
    </location>
</feature>
<reference evidence="6 7" key="1">
    <citation type="submission" date="2021-02" db="EMBL/GenBank/DDBJ databases">
        <title>Characterization of Marinitoga sp. nov. str. BP5-C20A.</title>
        <authorList>
            <person name="Erauso G."/>
            <person name="Postec A."/>
        </authorList>
    </citation>
    <scope>NUCLEOTIDE SEQUENCE [LARGE SCALE GENOMIC DNA]</scope>
    <source>
        <strain evidence="6 7">BP5-C20A</strain>
    </source>
</reference>